<feature type="compositionally biased region" description="Basic and acidic residues" evidence="1">
    <location>
        <begin position="94"/>
        <end position="110"/>
    </location>
</feature>
<protein>
    <recommendedName>
        <fullName evidence="2">Topoisomerase I C-terminal domain-containing protein</fullName>
    </recommendedName>
</protein>
<dbReference type="EMBL" id="WHVB01000019">
    <property type="protein sequence ID" value="KAF8472942.1"/>
    <property type="molecule type" value="Genomic_DNA"/>
</dbReference>
<feature type="domain" description="Topoisomerase I C-terminal" evidence="2">
    <location>
        <begin position="167"/>
        <end position="198"/>
    </location>
</feature>
<dbReference type="InterPro" id="IPR014727">
    <property type="entry name" value="TopoI_cat_a/b-sub_euk"/>
</dbReference>
<dbReference type="Proteomes" id="UP000759537">
    <property type="component" value="Unassembled WGS sequence"/>
</dbReference>
<evidence type="ECO:0000313" key="4">
    <source>
        <dbReference type="Proteomes" id="UP000759537"/>
    </source>
</evidence>
<dbReference type="GO" id="GO:0003677">
    <property type="term" value="F:DNA binding"/>
    <property type="evidence" value="ECO:0007669"/>
    <property type="project" value="InterPro"/>
</dbReference>
<sequence length="251" mass="28486">MPRSPSRTSEMRERQRMAPCSAGKAQPGTIITRIVWLPFCVTVSVWKTPDQAMAKMEEKLRGFKYDRMKLRHTLLARRCGEQEEVCRAREIEPAEKKSAKGEREPADEGKATQGRTCFARSKMSLRGSRRSAALGKAALKRDQPPRREDRGVHAAEVARRVRRSRWSPVRYLDPSLLFFLPAWCKKHDVPIEKIFSKDAVDEMCVKSGFDPFGTVMIAFVVVVVGNGTVNRSTIGTHGWCYSVAFSFWMCS</sequence>
<evidence type="ECO:0000259" key="2">
    <source>
        <dbReference type="Pfam" id="PF14370"/>
    </source>
</evidence>
<feature type="region of interest" description="Disordered" evidence="1">
    <location>
        <begin position="94"/>
        <end position="113"/>
    </location>
</feature>
<reference evidence="3" key="2">
    <citation type="journal article" date="2020" name="Nat. Commun.">
        <title>Large-scale genome sequencing of mycorrhizal fungi provides insights into the early evolution of symbiotic traits.</title>
        <authorList>
            <person name="Miyauchi S."/>
            <person name="Kiss E."/>
            <person name="Kuo A."/>
            <person name="Drula E."/>
            <person name="Kohler A."/>
            <person name="Sanchez-Garcia M."/>
            <person name="Morin E."/>
            <person name="Andreopoulos B."/>
            <person name="Barry K.W."/>
            <person name="Bonito G."/>
            <person name="Buee M."/>
            <person name="Carver A."/>
            <person name="Chen C."/>
            <person name="Cichocki N."/>
            <person name="Clum A."/>
            <person name="Culley D."/>
            <person name="Crous P.W."/>
            <person name="Fauchery L."/>
            <person name="Girlanda M."/>
            <person name="Hayes R.D."/>
            <person name="Keri Z."/>
            <person name="LaButti K."/>
            <person name="Lipzen A."/>
            <person name="Lombard V."/>
            <person name="Magnuson J."/>
            <person name="Maillard F."/>
            <person name="Murat C."/>
            <person name="Nolan M."/>
            <person name="Ohm R.A."/>
            <person name="Pangilinan J."/>
            <person name="Pereira M.F."/>
            <person name="Perotto S."/>
            <person name="Peter M."/>
            <person name="Pfister S."/>
            <person name="Riley R."/>
            <person name="Sitrit Y."/>
            <person name="Stielow J.B."/>
            <person name="Szollosi G."/>
            <person name="Zifcakova L."/>
            <person name="Stursova M."/>
            <person name="Spatafora J.W."/>
            <person name="Tedersoo L."/>
            <person name="Vaario L.M."/>
            <person name="Yamada A."/>
            <person name="Yan M."/>
            <person name="Wang P."/>
            <person name="Xu J."/>
            <person name="Bruns T."/>
            <person name="Baldrian P."/>
            <person name="Vilgalys R."/>
            <person name="Dunand C."/>
            <person name="Henrissat B."/>
            <person name="Grigoriev I.V."/>
            <person name="Hibbett D."/>
            <person name="Nagy L.G."/>
            <person name="Martin F.M."/>
        </authorList>
    </citation>
    <scope>NUCLEOTIDE SEQUENCE</scope>
    <source>
        <strain evidence="3">Prilba</strain>
    </source>
</reference>
<feature type="region of interest" description="Disordered" evidence="1">
    <location>
        <begin position="130"/>
        <end position="151"/>
    </location>
</feature>
<feature type="compositionally biased region" description="Basic and acidic residues" evidence="1">
    <location>
        <begin position="139"/>
        <end position="151"/>
    </location>
</feature>
<dbReference type="GO" id="GO:0006265">
    <property type="term" value="P:DNA topological change"/>
    <property type="evidence" value="ECO:0007669"/>
    <property type="project" value="InterPro"/>
</dbReference>
<dbReference type="GO" id="GO:0005694">
    <property type="term" value="C:chromosome"/>
    <property type="evidence" value="ECO:0007669"/>
    <property type="project" value="InterPro"/>
</dbReference>
<accession>A0A9P5K0U3</accession>
<gene>
    <name evidence="3" type="ORF">DFH94DRAFT_807137</name>
</gene>
<dbReference type="AlphaFoldDB" id="A0A9P5K0U3"/>
<dbReference type="GO" id="GO:0003917">
    <property type="term" value="F:DNA topoisomerase type I (single strand cut, ATP-independent) activity"/>
    <property type="evidence" value="ECO:0007669"/>
    <property type="project" value="InterPro"/>
</dbReference>
<dbReference type="InterPro" id="IPR025834">
    <property type="entry name" value="TopoI_C_dom"/>
</dbReference>
<reference evidence="3" key="1">
    <citation type="submission" date="2019-10" db="EMBL/GenBank/DDBJ databases">
        <authorList>
            <consortium name="DOE Joint Genome Institute"/>
            <person name="Kuo A."/>
            <person name="Miyauchi S."/>
            <person name="Kiss E."/>
            <person name="Drula E."/>
            <person name="Kohler A."/>
            <person name="Sanchez-Garcia M."/>
            <person name="Andreopoulos B."/>
            <person name="Barry K.W."/>
            <person name="Bonito G."/>
            <person name="Buee M."/>
            <person name="Carver A."/>
            <person name="Chen C."/>
            <person name="Cichocki N."/>
            <person name="Clum A."/>
            <person name="Culley D."/>
            <person name="Crous P.W."/>
            <person name="Fauchery L."/>
            <person name="Girlanda M."/>
            <person name="Hayes R."/>
            <person name="Keri Z."/>
            <person name="LaButti K."/>
            <person name="Lipzen A."/>
            <person name="Lombard V."/>
            <person name="Magnuson J."/>
            <person name="Maillard F."/>
            <person name="Morin E."/>
            <person name="Murat C."/>
            <person name="Nolan M."/>
            <person name="Ohm R."/>
            <person name="Pangilinan J."/>
            <person name="Pereira M."/>
            <person name="Perotto S."/>
            <person name="Peter M."/>
            <person name="Riley R."/>
            <person name="Sitrit Y."/>
            <person name="Stielow B."/>
            <person name="Szollosi G."/>
            <person name="Zifcakova L."/>
            <person name="Stursova M."/>
            <person name="Spatafora J.W."/>
            <person name="Tedersoo L."/>
            <person name="Vaario L.-M."/>
            <person name="Yamada A."/>
            <person name="Yan M."/>
            <person name="Wang P."/>
            <person name="Xu J."/>
            <person name="Bruns T."/>
            <person name="Baldrian P."/>
            <person name="Vilgalys R."/>
            <person name="Henrissat B."/>
            <person name="Grigoriev I.V."/>
            <person name="Hibbett D."/>
            <person name="Nagy L.G."/>
            <person name="Martin F.M."/>
        </authorList>
    </citation>
    <scope>NUCLEOTIDE SEQUENCE</scope>
    <source>
        <strain evidence="3">Prilba</strain>
    </source>
</reference>
<name>A0A9P5K0U3_9AGAM</name>
<dbReference type="Gene3D" id="1.10.132.10">
    <property type="match status" value="1"/>
</dbReference>
<comment type="caution">
    <text evidence="3">The sequence shown here is derived from an EMBL/GenBank/DDBJ whole genome shotgun (WGS) entry which is preliminary data.</text>
</comment>
<organism evidence="3 4">
    <name type="scientific">Russula ochroleuca</name>
    <dbReference type="NCBI Taxonomy" id="152965"/>
    <lineage>
        <taxon>Eukaryota</taxon>
        <taxon>Fungi</taxon>
        <taxon>Dikarya</taxon>
        <taxon>Basidiomycota</taxon>
        <taxon>Agaricomycotina</taxon>
        <taxon>Agaricomycetes</taxon>
        <taxon>Russulales</taxon>
        <taxon>Russulaceae</taxon>
        <taxon>Russula</taxon>
    </lineage>
</organism>
<dbReference type="Pfam" id="PF14370">
    <property type="entry name" value="Topo_C_assoc"/>
    <property type="match status" value="1"/>
</dbReference>
<dbReference type="OrthoDB" id="47179at2759"/>
<evidence type="ECO:0000313" key="3">
    <source>
        <dbReference type="EMBL" id="KAF8472942.1"/>
    </source>
</evidence>
<keyword evidence="4" id="KW-1185">Reference proteome</keyword>
<evidence type="ECO:0000256" key="1">
    <source>
        <dbReference type="SAM" id="MobiDB-lite"/>
    </source>
</evidence>
<feature type="region of interest" description="Disordered" evidence="1">
    <location>
        <begin position="1"/>
        <end position="24"/>
    </location>
</feature>
<proteinExistence type="predicted"/>